<accession>A0ABR2PL49</accession>
<dbReference type="Proteomes" id="UP001396334">
    <property type="component" value="Unassembled WGS sequence"/>
</dbReference>
<proteinExistence type="predicted"/>
<dbReference type="EMBL" id="JBBPBN010000057">
    <property type="protein sequence ID" value="KAK8989028.1"/>
    <property type="molecule type" value="Genomic_DNA"/>
</dbReference>
<evidence type="ECO:0000313" key="3">
    <source>
        <dbReference type="EMBL" id="KAK8989028.1"/>
    </source>
</evidence>
<comment type="caution">
    <text evidence="3">The sequence shown here is derived from an EMBL/GenBank/DDBJ whole genome shotgun (WGS) entry which is preliminary data.</text>
</comment>
<feature type="region of interest" description="Disordered" evidence="2">
    <location>
        <begin position="1"/>
        <end position="32"/>
    </location>
</feature>
<keyword evidence="1" id="KW-0175">Coiled coil</keyword>
<sequence>MDPRWPWKKKSSDKADTLSPAASHGDQENSLKKPNYVQISIESYSCLTGLENQVKTYEKQVQALENEINDLNEKLSPLKLQKKLSRVGKRLKQRLWH</sequence>
<gene>
    <name evidence="3" type="ORF">V6N11_030396</name>
</gene>
<evidence type="ECO:0000256" key="2">
    <source>
        <dbReference type="SAM" id="MobiDB-lite"/>
    </source>
</evidence>
<name>A0ABR2PL49_9ROSI</name>
<protein>
    <submittedName>
        <fullName evidence="3">Uncharacterized protein</fullName>
    </submittedName>
</protein>
<feature type="compositionally biased region" description="Basic and acidic residues" evidence="2">
    <location>
        <begin position="1"/>
        <end position="16"/>
    </location>
</feature>
<keyword evidence="4" id="KW-1185">Reference proteome</keyword>
<feature type="coiled-coil region" evidence="1">
    <location>
        <begin position="47"/>
        <end position="81"/>
    </location>
</feature>
<evidence type="ECO:0000256" key="1">
    <source>
        <dbReference type="SAM" id="Coils"/>
    </source>
</evidence>
<evidence type="ECO:0000313" key="4">
    <source>
        <dbReference type="Proteomes" id="UP001396334"/>
    </source>
</evidence>
<reference evidence="3 4" key="1">
    <citation type="journal article" date="2024" name="G3 (Bethesda)">
        <title>Genome assembly of Hibiscus sabdariffa L. provides insights into metabolisms of medicinal natural products.</title>
        <authorList>
            <person name="Kim T."/>
        </authorList>
    </citation>
    <scope>NUCLEOTIDE SEQUENCE [LARGE SCALE GENOMIC DNA]</scope>
    <source>
        <strain evidence="3">TK-2024</strain>
        <tissue evidence="3">Old leaves</tissue>
    </source>
</reference>
<organism evidence="3 4">
    <name type="scientific">Hibiscus sabdariffa</name>
    <name type="common">roselle</name>
    <dbReference type="NCBI Taxonomy" id="183260"/>
    <lineage>
        <taxon>Eukaryota</taxon>
        <taxon>Viridiplantae</taxon>
        <taxon>Streptophyta</taxon>
        <taxon>Embryophyta</taxon>
        <taxon>Tracheophyta</taxon>
        <taxon>Spermatophyta</taxon>
        <taxon>Magnoliopsida</taxon>
        <taxon>eudicotyledons</taxon>
        <taxon>Gunneridae</taxon>
        <taxon>Pentapetalae</taxon>
        <taxon>rosids</taxon>
        <taxon>malvids</taxon>
        <taxon>Malvales</taxon>
        <taxon>Malvaceae</taxon>
        <taxon>Malvoideae</taxon>
        <taxon>Hibiscus</taxon>
    </lineage>
</organism>